<keyword evidence="2" id="KW-1185">Reference proteome</keyword>
<sequence>MKTYLSLSLLSFILISCSTIKLENEIVKDFVNEKYKNEKDVKMIFLIDKSLPKNEAITIYEKAYNEKNIEYYLNNHLKEKNHWPINEKGIFNLKAKYKNDTITYYWKKTDFDSLNIPIMEYNKKFQEIEIDKYLMDHSQGYKITRPLLSSNNKYALLSFYSYSLILGGSSDSGVYILKKKEGKWVITNEYFDGIYN</sequence>
<dbReference type="RefSeq" id="WP_074720287.1">
    <property type="nucleotide sequence ID" value="NZ_CBCRVS010000003.1"/>
</dbReference>
<proteinExistence type="predicted"/>
<protein>
    <recommendedName>
        <fullName evidence="3">Lipoprotein</fullName>
    </recommendedName>
</protein>
<dbReference type="OrthoDB" id="1348893at2"/>
<evidence type="ECO:0000313" key="1">
    <source>
        <dbReference type="EMBL" id="SEQ00961.1"/>
    </source>
</evidence>
<dbReference type="EMBL" id="FOFZ01000001">
    <property type="protein sequence ID" value="SEQ00961.1"/>
    <property type="molecule type" value="Genomic_DNA"/>
</dbReference>
<gene>
    <name evidence="1" type="ORF">SAMN05444355_101183</name>
</gene>
<dbReference type="Proteomes" id="UP000183658">
    <property type="component" value="Unassembled WGS sequence"/>
</dbReference>
<reference evidence="2" key="1">
    <citation type="submission" date="2016-10" db="EMBL/GenBank/DDBJ databases">
        <authorList>
            <person name="Varghese N."/>
            <person name="Submissions S."/>
        </authorList>
    </citation>
    <scope>NUCLEOTIDE SEQUENCE [LARGE SCALE GENOMIC DNA]</scope>
    <source>
        <strain evidence="2">DSM 15719</strain>
    </source>
</reference>
<accession>A0A1H9CIS3</accession>
<organism evidence="1 2">
    <name type="scientific">Flavobacterium frigoris</name>
    <dbReference type="NCBI Taxonomy" id="229204"/>
    <lineage>
        <taxon>Bacteria</taxon>
        <taxon>Pseudomonadati</taxon>
        <taxon>Bacteroidota</taxon>
        <taxon>Flavobacteriia</taxon>
        <taxon>Flavobacteriales</taxon>
        <taxon>Flavobacteriaceae</taxon>
        <taxon>Flavobacterium</taxon>
    </lineage>
</organism>
<dbReference type="PROSITE" id="PS51257">
    <property type="entry name" value="PROKAR_LIPOPROTEIN"/>
    <property type="match status" value="1"/>
</dbReference>
<evidence type="ECO:0008006" key="3">
    <source>
        <dbReference type="Google" id="ProtNLM"/>
    </source>
</evidence>
<evidence type="ECO:0000313" key="2">
    <source>
        <dbReference type="Proteomes" id="UP000183658"/>
    </source>
</evidence>
<dbReference type="AlphaFoldDB" id="A0A1H9CIS3"/>
<name>A0A1H9CIS3_FLAFI</name>